<reference evidence="2 3" key="1">
    <citation type="submission" date="2020-09" db="EMBL/GenBank/DDBJ databases">
        <authorList>
            <person name="Kim M.K."/>
        </authorList>
    </citation>
    <scope>NUCLEOTIDE SEQUENCE [LARGE SCALE GENOMIC DNA]</scope>
    <source>
        <strain evidence="2 3">BT646</strain>
    </source>
</reference>
<evidence type="ECO:0000256" key="1">
    <source>
        <dbReference type="SAM" id="Phobius"/>
    </source>
</evidence>
<organism evidence="2 3">
    <name type="scientific">Hymenobacter duratus</name>
    <dbReference type="NCBI Taxonomy" id="2771356"/>
    <lineage>
        <taxon>Bacteria</taxon>
        <taxon>Pseudomonadati</taxon>
        <taxon>Bacteroidota</taxon>
        <taxon>Cytophagia</taxon>
        <taxon>Cytophagales</taxon>
        <taxon>Hymenobacteraceae</taxon>
        <taxon>Hymenobacter</taxon>
    </lineage>
</organism>
<gene>
    <name evidence="2" type="ORF">IC231_13065</name>
</gene>
<sequence>MPYPKKPDDDVKNTVLWFTIPFAAVLYTSLYFVVRWDTQKDHAHFVKRYIAAVVAEKYLDINNRNIPNIHLRYIFICATLTRHYPFPAAGVIMIPCK</sequence>
<proteinExistence type="predicted"/>
<dbReference type="RefSeq" id="WP_190784916.1">
    <property type="nucleotide sequence ID" value="NZ_JACWZZ010000002.1"/>
</dbReference>
<evidence type="ECO:0000313" key="2">
    <source>
        <dbReference type="EMBL" id="MBD2715969.1"/>
    </source>
</evidence>
<comment type="caution">
    <text evidence="2">The sequence shown here is derived from an EMBL/GenBank/DDBJ whole genome shotgun (WGS) entry which is preliminary data.</text>
</comment>
<dbReference type="Proteomes" id="UP000642468">
    <property type="component" value="Unassembled WGS sequence"/>
</dbReference>
<dbReference type="EMBL" id="JACWZZ010000002">
    <property type="protein sequence ID" value="MBD2715969.1"/>
    <property type="molecule type" value="Genomic_DNA"/>
</dbReference>
<accession>A0ABR8JGI0</accession>
<feature type="transmembrane region" description="Helical" evidence="1">
    <location>
        <begin position="15"/>
        <end position="34"/>
    </location>
</feature>
<name>A0ABR8JGI0_9BACT</name>
<evidence type="ECO:0000313" key="3">
    <source>
        <dbReference type="Proteomes" id="UP000642468"/>
    </source>
</evidence>
<keyword evidence="1" id="KW-1133">Transmembrane helix</keyword>
<keyword evidence="1" id="KW-0812">Transmembrane</keyword>
<keyword evidence="1" id="KW-0472">Membrane</keyword>
<protein>
    <submittedName>
        <fullName evidence="2">Uncharacterized protein</fullName>
    </submittedName>
</protein>
<keyword evidence="3" id="KW-1185">Reference proteome</keyword>